<evidence type="ECO:0000259" key="1">
    <source>
        <dbReference type="PROSITE" id="PS50011"/>
    </source>
</evidence>
<dbReference type="AlphaFoldDB" id="A0A9N8ZNG0"/>
<accession>A0A9N8ZNG0</accession>
<proteinExistence type="predicted"/>
<reference evidence="2" key="1">
    <citation type="submission" date="2021-06" db="EMBL/GenBank/DDBJ databases">
        <authorList>
            <person name="Kallberg Y."/>
            <person name="Tangrot J."/>
            <person name="Rosling A."/>
        </authorList>
    </citation>
    <scope>NUCLEOTIDE SEQUENCE</scope>
    <source>
        <strain evidence="2">CL551</strain>
    </source>
</reference>
<dbReference type="Pfam" id="PF07714">
    <property type="entry name" value="PK_Tyr_Ser-Thr"/>
    <property type="match status" value="1"/>
</dbReference>
<comment type="caution">
    <text evidence="2">The sequence shown here is derived from an EMBL/GenBank/DDBJ whole genome shotgun (WGS) entry which is preliminary data.</text>
</comment>
<evidence type="ECO:0000313" key="3">
    <source>
        <dbReference type="Proteomes" id="UP000789342"/>
    </source>
</evidence>
<gene>
    <name evidence="2" type="ORF">AMORRO_LOCUS3277</name>
</gene>
<sequence>MVFPLLTGPALALSEATNSPENNKVITRQINSYFIFRTINIENEDNISKLYGISKIANPQKFKISKEASENWYDIASRLKYRPDDKILHRDLQTRNNLINRERNKVADLGLSKYKAENIRSYIHNLTVGFCEIEGLRSFFNPEYAILSGLTKHSLIMFYLDSCKNHKHGDIFCPELVYHKNVSGWSYVLSNSFKKDPFNDYNIFKHAIPKVSGYELQWHLSFADDWDIEDNLGNRCQRLYENIYARCHEKEEFPRCLTSADDGDIEGDFGNLYQGSYEVLYATYDDCLKYCYPHVIKITSDLEGLKLSYGGDTKDQNNFCDRSTQYLPLPESTFGLLDLTVIKEDYLSGYTEGTYSVSLGLISNRERLVKTGKDFNNVYSNINIRCVNQCRNPRINLITTTSKLLSYFLENNVVIEENVHEFLESVSLEIFSNINPTNFKCRKDDSFLAIHCEISIPLVEIRFEDIKPSIQLVQALENALLDMNPYVSLCKVFEKFGHLIPRKIIIGKKLSRNCHEFTLASYNRPLDQYKLSASSKKFDEFQAILDEWKTLLSVSGFDSTYFVSTEGNIVEIDHLETWILKDFHQLEIIGYSDLIPTNMILDSPMRKEIEKCFSSKLQVLMNGQVKITHDLHYRVEFDTPLQTNKYQIFGFITYGNMEIENSTVSFKNFSNHGFCVTLKSLNDEQLIGAMISWVMIGNPREIGFYSRNSRDIDLLQTGVLDVTKNDIHLSQKGEEYVVAKLPFSPETISKSRISLNSEYFISQYSKETNDILGVTEIFLSLLII</sequence>
<dbReference type="InterPro" id="IPR000719">
    <property type="entry name" value="Prot_kinase_dom"/>
</dbReference>
<dbReference type="GO" id="GO:0005524">
    <property type="term" value="F:ATP binding"/>
    <property type="evidence" value="ECO:0007669"/>
    <property type="project" value="InterPro"/>
</dbReference>
<dbReference type="InterPro" id="IPR001245">
    <property type="entry name" value="Ser-Thr/Tyr_kinase_cat_dom"/>
</dbReference>
<dbReference type="Gene3D" id="1.10.510.10">
    <property type="entry name" value="Transferase(Phosphotransferase) domain 1"/>
    <property type="match status" value="1"/>
</dbReference>
<name>A0A9N8ZNG0_9GLOM</name>
<dbReference type="PROSITE" id="PS50011">
    <property type="entry name" value="PROTEIN_KINASE_DOM"/>
    <property type="match status" value="1"/>
</dbReference>
<dbReference type="InterPro" id="IPR011009">
    <property type="entry name" value="Kinase-like_dom_sf"/>
</dbReference>
<dbReference type="SUPFAM" id="SSF56112">
    <property type="entry name" value="Protein kinase-like (PK-like)"/>
    <property type="match status" value="1"/>
</dbReference>
<dbReference type="OrthoDB" id="2397546at2759"/>
<dbReference type="EMBL" id="CAJVPV010001569">
    <property type="protein sequence ID" value="CAG8501575.1"/>
    <property type="molecule type" value="Genomic_DNA"/>
</dbReference>
<dbReference type="Proteomes" id="UP000789342">
    <property type="component" value="Unassembled WGS sequence"/>
</dbReference>
<protein>
    <submittedName>
        <fullName evidence="2">4594_t:CDS:1</fullName>
    </submittedName>
</protein>
<keyword evidence="3" id="KW-1185">Reference proteome</keyword>
<organism evidence="2 3">
    <name type="scientific">Acaulospora morrowiae</name>
    <dbReference type="NCBI Taxonomy" id="94023"/>
    <lineage>
        <taxon>Eukaryota</taxon>
        <taxon>Fungi</taxon>
        <taxon>Fungi incertae sedis</taxon>
        <taxon>Mucoromycota</taxon>
        <taxon>Glomeromycotina</taxon>
        <taxon>Glomeromycetes</taxon>
        <taxon>Diversisporales</taxon>
        <taxon>Acaulosporaceae</taxon>
        <taxon>Acaulospora</taxon>
    </lineage>
</organism>
<evidence type="ECO:0000313" key="2">
    <source>
        <dbReference type="EMBL" id="CAG8501575.1"/>
    </source>
</evidence>
<dbReference type="GO" id="GO:0004672">
    <property type="term" value="F:protein kinase activity"/>
    <property type="evidence" value="ECO:0007669"/>
    <property type="project" value="InterPro"/>
</dbReference>
<feature type="domain" description="Protein kinase" evidence="1">
    <location>
        <begin position="1"/>
        <end position="280"/>
    </location>
</feature>